<comment type="caution">
    <text evidence="1">The sequence shown here is derived from an EMBL/GenBank/DDBJ whole genome shotgun (WGS) entry which is preliminary data.</text>
</comment>
<protein>
    <submittedName>
        <fullName evidence="1">Uncharacterized protein</fullName>
    </submittedName>
</protein>
<evidence type="ECO:0000313" key="1">
    <source>
        <dbReference type="EMBL" id="GAA4649824.1"/>
    </source>
</evidence>
<proteinExistence type="predicted"/>
<organism evidence="1 2">
    <name type="scientific">Kistimonas scapharcae</name>
    <dbReference type="NCBI Taxonomy" id="1036133"/>
    <lineage>
        <taxon>Bacteria</taxon>
        <taxon>Pseudomonadati</taxon>
        <taxon>Pseudomonadota</taxon>
        <taxon>Gammaproteobacteria</taxon>
        <taxon>Oceanospirillales</taxon>
        <taxon>Endozoicomonadaceae</taxon>
        <taxon>Kistimonas</taxon>
    </lineage>
</organism>
<sequence>MVSEKQEDTKKIDNDSGFFSTMKKLASETTEKAVKASSDLYESAKESI</sequence>
<keyword evidence="2" id="KW-1185">Reference proteome</keyword>
<dbReference type="RefSeq" id="WP_345195830.1">
    <property type="nucleotide sequence ID" value="NZ_BAABFL010000318.1"/>
</dbReference>
<dbReference type="Proteomes" id="UP001500604">
    <property type="component" value="Unassembled WGS sequence"/>
</dbReference>
<name>A0ABP8V1E2_9GAMM</name>
<accession>A0ABP8V1E2</accession>
<reference evidence="2" key="1">
    <citation type="journal article" date="2019" name="Int. J. Syst. Evol. Microbiol.">
        <title>The Global Catalogue of Microorganisms (GCM) 10K type strain sequencing project: providing services to taxonomists for standard genome sequencing and annotation.</title>
        <authorList>
            <consortium name="The Broad Institute Genomics Platform"/>
            <consortium name="The Broad Institute Genome Sequencing Center for Infectious Disease"/>
            <person name="Wu L."/>
            <person name="Ma J."/>
        </authorList>
    </citation>
    <scope>NUCLEOTIDE SEQUENCE [LARGE SCALE GENOMIC DNA]</scope>
    <source>
        <strain evidence="2">JCM 17805</strain>
    </source>
</reference>
<gene>
    <name evidence="1" type="ORF">GCM10023116_21050</name>
</gene>
<evidence type="ECO:0000313" key="2">
    <source>
        <dbReference type="Proteomes" id="UP001500604"/>
    </source>
</evidence>
<dbReference type="EMBL" id="BAABFL010000318">
    <property type="protein sequence ID" value="GAA4649824.1"/>
    <property type="molecule type" value="Genomic_DNA"/>
</dbReference>